<dbReference type="Proteomes" id="UP001057452">
    <property type="component" value="Chromosome 22"/>
</dbReference>
<evidence type="ECO:0000313" key="2">
    <source>
        <dbReference type="Proteomes" id="UP001057452"/>
    </source>
</evidence>
<evidence type="ECO:0000313" key="1">
    <source>
        <dbReference type="EMBL" id="KAI4813165.1"/>
    </source>
</evidence>
<name>A0ACB9WJM9_CHAAC</name>
<organism evidence="1 2">
    <name type="scientific">Chaenocephalus aceratus</name>
    <name type="common">Blackfin icefish</name>
    <name type="synonym">Chaenichthys aceratus</name>
    <dbReference type="NCBI Taxonomy" id="36190"/>
    <lineage>
        <taxon>Eukaryota</taxon>
        <taxon>Metazoa</taxon>
        <taxon>Chordata</taxon>
        <taxon>Craniata</taxon>
        <taxon>Vertebrata</taxon>
        <taxon>Euteleostomi</taxon>
        <taxon>Actinopterygii</taxon>
        <taxon>Neopterygii</taxon>
        <taxon>Teleostei</taxon>
        <taxon>Neoteleostei</taxon>
        <taxon>Acanthomorphata</taxon>
        <taxon>Eupercaria</taxon>
        <taxon>Perciformes</taxon>
        <taxon>Notothenioidei</taxon>
        <taxon>Channichthyidae</taxon>
        <taxon>Chaenocephalus</taxon>
    </lineage>
</organism>
<keyword evidence="2" id="KW-1185">Reference proteome</keyword>
<dbReference type="EMBL" id="CM043806">
    <property type="protein sequence ID" value="KAI4813165.1"/>
    <property type="molecule type" value="Genomic_DNA"/>
</dbReference>
<proteinExistence type="predicted"/>
<protein>
    <submittedName>
        <fullName evidence="1">Uncharacterized protein</fullName>
    </submittedName>
</protein>
<reference evidence="1" key="1">
    <citation type="submission" date="2022-05" db="EMBL/GenBank/DDBJ databases">
        <title>Chromosome-level genome of Chaenocephalus aceratus.</title>
        <authorList>
            <person name="Park H."/>
        </authorList>
    </citation>
    <scope>NUCLEOTIDE SEQUENCE</scope>
    <source>
        <strain evidence="1">KU_202001</strain>
    </source>
</reference>
<comment type="caution">
    <text evidence="1">The sequence shown here is derived from an EMBL/GenBank/DDBJ whole genome shotgun (WGS) entry which is preliminary data.</text>
</comment>
<gene>
    <name evidence="1" type="ORF">KUCAC02_024512</name>
</gene>
<sequence>MCGLKLLHNTQSVCIGFNTHHFCMYDCIHCYLSNCIRHQE</sequence>
<accession>A0ACB9WJM9</accession>